<accession>A0A7W8FYV3</accession>
<sequence>MTFFETLQQQTQAERAGLLSAPLIQRCLHHGQFDLSEYTAFLTEAFHHVRHTVPLLMAVGSRLPMEKEAFRTAIAEYIDEELGHQEWILNDLAACGADADAVRHGQPGAATELMVAYAYDTVMRRNPMGFFGMVFVLEGTSISLATRAADIIQQRLHLPDKAFSYLRSHGSLDQEHMLFFETLMNRVEDARDREDILHAARRFFRLYGDIFRSIDAGAGSASAQRAA</sequence>
<evidence type="ECO:0000313" key="2">
    <source>
        <dbReference type="Proteomes" id="UP000521199"/>
    </source>
</evidence>
<dbReference type="Pfam" id="PF14518">
    <property type="entry name" value="Haem_oxygenas_2"/>
    <property type="match status" value="1"/>
</dbReference>
<proteinExistence type="predicted"/>
<organism evidence="1 2">
    <name type="scientific">Chiayiivirga flava</name>
    <dbReference type="NCBI Taxonomy" id="659595"/>
    <lineage>
        <taxon>Bacteria</taxon>
        <taxon>Pseudomonadati</taxon>
        <taxon>Pseudomonadota</taxon>
        <taxon>Gammaproteobacteria</taxon>
        <taxon>Lysobacterales</taxon>
        <taxon>Lysobacteraceae</taxon>
        <taxon>Chiayiivirga</taxon>
    </lineage>
</organism>
<dbReference type="EMBL" id="JACHHP010000001">
    <property type="protein sequence ID" value="MBB5206529.1"/>
    <property type="molecule type" value="Genomic_DNA"/>
</dbReference>
<name>A0A7W8FYV3_9GAMM</name>
<gene>
    <name evidence="1" type="ORF">HNQ52_000045</name>
</gene>
<dbReference type="Proteomes" id="UP000521199">
    <property type="component" value="Unassembled WGS sequence"/>
</dbReference>
<dbReference type="Gene3D" id="1.20.910.10">
    <property type="entry name" value="Heme oxygenase-like"/>
    <property type="match status" value="1"/>
</dbReference>
<dbReference type="RefSeq" id="WP_183958599.1">
    <property type="nucleotide sequence ID" value="NZ_JACHHP010000001.1"/>
</dbReference>
<evidence type="ECO:0000313" key="1">
    <source>
        <dbReference type="EMBL" id="MBB5206529.1"/>
    </source>
</evidence>
<dbReference type="SUPFAM" id="SSF48613">
    <property type="entry name" value="Heme oxygenase-like"/>
    <property type="match status" value="1"/>
</dbReference>
<dbReference type="SMART" id="SM01236">
    <property type="entry name" value="Haem_oxygenase_2"/>
    <property type="match status" value="1"/>
</dbReference>
<dbReference type="AlphaFoldDB" id="A0A7W8FYV3"/>
<comment type="caution">
    <text evidence="1">The sequence shown here is derived from an EMBL/GenBank/DDBJ whole genome shotgun (WGS) entry which is preliminary data.</text>
</comment>
<dbReference type="InterPro" id="IPR016084">
    <property type="entry name" value="Haem_Oase-like_multi-hlx"/>
</dbReference>
<keyword evidence="2" id="KW-1185">Reference proteome</keyword>
<protein>
    <submittedName>
        <fullName evidence="1">Pyrroloquinoline quinone (PQQ) biosynthesis protein C</fullName>
    </submittedName>
</protein>
<reference evidence="1 2" key="1">
    <citation type="submission" date="2020-08" db="EMBL/GenBank/DDBJ databases">
        <title>Genomic Encyclopedia of Type Strains, Phase IV (KMG-IV): sequencing the most valuable type-strain genomes for metagenomic binning, comparative biology and taxonomic classification.</title>
        <authorList>
            <person name="Goeker M."/>
        </authorList>
    </citation>
    <scope>NUCLEOTIDE SEQUENCE [LARGE SCALE GENOMIC DNA]</scope>
    <source>
        <strain evidence="1 2">DSM 24163</strain>
    </source>
</reference>